<evidence type="ECO:0000313" key="5">
    <source>
        <dbReference type="Proteomes" id="UP000251571"/>
    </source>
</evidence>
<gene>
    <name evidence="2" type="ORF">BCF38_104177</name>
    <name evidence="3" type="ORF">SAMN05421539_104177</name>
</gene>
<dbReference type="Pfam" id="PF10003">
    <property type="entry name" value="DUF2244"/>
    <property type="match status" value="1"/>
</dbReference>
<reference evidence="2 4" key="3">
    <citation type="submission" date="2018-03" db="EMBL/GenBank/DDBJ databases">
        <title>Genomic Encyclopedia of Archaeal and Bacterial Type Strains, Phase II (KMG-II): from individual species to whole genera.</title>
        <authorList>
            <person name="Goeker M."/>
        </authorList>
    </citation>
    <scope>NUCLEOTIDE SEQUENCE [LARGE SCALE GENOMIC DNA]</scope>
    <source>
        <strain evidence="2 4">DSM 25227</strain>
    </source>
</reference>
<dbReference type="AlphaFoldDB" id="A0A2Y9AP87"/>
<dbReference type="Proteomes" id="UP000245839">
    <property type="component" value="Unassembled WGS sequence"/>
</dbReference>
<dbReference type="InterPro" id="IPR019253">
    <property type="entry name" value="DUF2244_TM"/>
</dbReference>
<reference evidence="5" key="2">
    <citation type="submission" date="2016-10" db="EMBL/GenBank/DDBJ databases">
        <authorList>
            <person name="Varghese N."/>
            <person name="Submissions S."/>
        </authorList>
    </citation>
    <scope>NUCLEOTIDE SEQUENCE [LARGE SCALE GENOMIC DNA]</scope>
    <source>
        <strain evidence="5">DSM 25227</strain>
    </source>
</reference>
<dbReference type="EMBL" id="UETC01000004">
    <property type="protein sequence ID" value="SSA45906.1"/>
    <property type="molecule type" value="Genomic_DNA"/>
</dbReference>
<feature type="transmembrane region" description="Helical" evidence="1">
    <location>
        <begin position="61"/>
        <end position="81"/>
    </location>
</feature>
<dbReference type="EMBL" id="QGDJ01000004">
    <property type="protein sequence ID" value="PWJ19244.1"/>
    <property type="molecule type" value="Genomic_DNA"/>
</dbReference>
<organism evidence="3 5">
    <name type="scientific">Jannaschia seohaensis</name>
    <dbReference type="NCBI Taxonomy" id="475081"/>
    <lineage>
        <taxon>Bacteria</taxon>
        <taxon>Pseudomonadati</taxon>
        <taxon>Pseudomonadota</taxon>
        <taxon>Alphaproteobacteria</taxon>
        <taxon>Rhodobacterales</taxon>
        <taxon>Roseobacteraceae</taxon>
        <taxon>Jannaschia</taxon>
    </lineage>
</organism>
<evidence type="ECO:0000313" key="4">
    <source>
        <dbReference type="Proteomes" id="UP000245839"/>
    </source>
</evidence>
<name>A0A2Y9AP87_9RHOB</name>
<feature type="transmembrane region" description="Helical" evidence="1">
    <location>
        <begin position="38"/>
        <end position="55"/>
    </location>
</feature>
<dbReference type="OrthoDB" id="9808190at2"/>
<keyword evidence="1" id="KW-0812">Transmembrane</keyword>
<keyword evidence="4" id="KW-1185">Reference proteome</keyword>
<accession>A0A2Y9AP87</accession>
<keyword evidence="1" id="KW-1133">Transmembrane helix</keyword>
<evidence type="ECO:0000313" key="2">
    <source>
        <dbReference type="EMBL" id="PWJ19244.1"/>
    </source>
</evidence>
<reference evidence="3" key="1">
    <citation type="submission" date="2016-10" db="EMBL/GenBank/DDBJ databases">
        <authorList>
            <person name="Cai Z."/>
        </authorList>
    </citation>
    <scope>NUCLEOTIDE SEQUENCE [LARGE SCALE GENOMIC DNA]</scope>
    <source>
        <strain evidence="3">DSM 25227</strain>
    </source>
</reference>
<proteinExistence type="predicted"/>
<evidence type="ECO:0000313" key="3">
    <source>
        <dbReference type="EMBL" id="SSA45906.1"/>
    </source>
</evidence>
<evidence type="ECO:0000256" key="1">
    <source>
        <dbReference type="SAM" id="Phobius"/>
    </source>
</evidence>
<sequence length="175" mass="19830">MPIRVITDQSDREAPAQSGASLLLELELWPHQSLTPKGFVIMIGGTFAMLMVPLVGLIGTAVLWGVLPFMLLVLGALWYGLQRSWRDRDILERFELTAESARLTRRDPDGSTRDWEANPFWMRVERHDKVGSIEDYLTLEGGSRSVEIGSFLTPEERRGLERRLLNAIGAVKLRR</sequence>
<protein>
    <submittedName>
        <fullName evidence="2">Putative membrane protein</fullName>
    </submittedName>
    <submittedName>
        <fullName evidence="3">Uncharacterized membrane protein</fullName>
    </submittedName>
</protein>
<dbReference type="Proteomes" id="UP000251571">
    <property type="component" value="Unassembled WGS sequence"/>
</dbReference>
<keyword evidence="1" id="KW-0472">Membrane</keyword>